<accession>A0A0A1UD39</accession>
<dbReference type="Proteomes" id="UP000014680">
    <property type="component" value="Unassembled WGS sequence"/>
</dbReference>
<dbReference type="PANTHER" id="PTHR47981:SF39">
    <property type="entry name" value="RAS-RELATED PROTEIN RAB"/>
    <property type="match status" value="1"/>
</dbReference>
<organism evidence="5 6">
    <name type="scientific">Entamoeba invadens IP1</name>
    <dbReference type="NCBI Taxonomy" id="370355"/>
    <lineage>
        <taxon>Eukaryota</taxon>
        <taxon>Amoebozoa</taxon>
        <taxon>Evosea</taxon>
        <taxon>Archamoebae</taxon>
        <taxon>Mastigamoebida</taxon>
        <taxon>Entamoebidae</taxon>
        <taxon>Entamoeba</taxon>
    </lineage>
</organism>
<dbReference type="InterPro" id="IPR027417">
    <property type="entry name" value="P-loop_NTPase"/>
</dbReference>
<dbReference type="GO" id="GO:0090385">
    <property type="term" value="P:phagosome-lysosome fusion"/>
    <property type="evidence" value="ECO:0007669"/>
    <property type="project" value="TreeGrafter"/>
</dbReference>
<dbReference type="PROSITE" id="PS51421">
    <property type="entry name" value="RAS"/>
    <property type="match status" value="1"/>
</dbReference>
<dbReference type="NCBIfam" id="TIGR00231">
    <property type="entry name" value="small_GTP"/>
    <property type="match status" value="1"/>
</dbReference>
<comment type="similarity">
    <text evidence="1">Belongs to the small GTPase superfamily. Rab family.</text>
</comment>
<sequence>MDDAVGDTLRLKVIVVGEPSSGKTSTIHNFIDTKIGVEFSSKFITINGKECELRLWDIAGQDHYSGMSRVYYSGSLGALIMCDVTKMNTVEGSLKWKHSIDDCIFVNNEKIPVLLVGNKSDLLDAAAMDTMATKLKDVAANNGFKGMLLVSAKTGYNLDETMNNIATLIISQFGDMLYKEKAESDENTLDLLPKQQNEKKCC</sequence>
<evidence type="ECO:0000256" key="1">
    <source>
        <dbReference type="ARBA" id="ARBA00006270"/>
    </source>
</evidence>
<dbReference type="KEGG" id="eiv:EIN_131900"/>
<dbReference type="SUPFAM" id="SSF52540">
    <property type="entry name" value="P-loop containing nucleoside triphosphate hydrolases"/>
    <property type="match status" value="1"/>
</dbReference>
<reference evidence="5 6" key="1">
    <citation type="submission" date="2012-10" db="EMBL/GenBank/DDBJ databases">
        <authorList>
            <person name="Zafar N."/>
            <person name="Inman J."/>
            <person name="Hall N."/>
            <person name="Lorenzi H."/>
            <person name="Caler E."/>
        </authorList>
    </citation>
    <scope>NUCLEOTIDE SEQUENCE [LARGE SCALE GENOMIC DNA]</scope>
    <source>
        <strain evidence="5 6">IP1</strain>
    </source>
</reference>
<evidence type="ECO:0000256" key="3">
    <source>
        <dbReference type="ARBA" id="ARBA00022741"/>
    </source>
</evidence>
<dbReference type="GO" id="GO:0008333">
    <property type="term" value="P:endosome to lysosome transport"/>
    <property type="evidence" value="ECO:0007669"/>
    <property type="project" value="TreeGrafter"/>
</dbReference>
<evidence type="ECO:0000256" key="2">
    <source>
        <dbReference type="ARBA" id="ARBA00010142"/>
    </source>
</evidence>
<gene>
    <name evidence="5" type="ORF">EIN_131900</name>
</gene>
<proteinExistence type="inferred from homology"/>
<dbReference type="GO" id="GO:0045335">
    <property type="term" value="C:phagocytic vesicle"/>
    <property type="evidence" value="ECO:0007669"/>
    <property type="project" value="TreeGrafter"/>
</dbReference>
<dbReference type="PRINTS" id="PR00449">
    <property type="entry name" value="RASTRNSFRMNG"/>
</dbReference>
<dbReference type="Gene3D" id="3.40.50.300">
    <property type="entry name" value="P-loop containing nucleotide triphosphate hydrolases"/>
    <property type="match status" value="1"/>
</dbReference>
<dbReference type="InterPro" id="IPR005225">
    <property type="entry name" value="Small_GTP-bd"/>
</dbReference>
<protein>
    <submittedName>
        <fullName evidence="5">Rab17, putative</fullName>
    </submittedName>
</protein>
<dbReference type="GeneID" id="14893328"/>
<dbReference type="OrthoDB" id="245989at2759"/>
<comment type="similarity">
    <text evidence="2">Belongs to the small GTPase superfamily. Rho family.</text>
</comment>
<evidence type="ECO:0000313" key="6">
    <source>
        <dbReference type="Proteomes" id="UP000014680"/>
    </source>
</evidence>
<dbReference type="RefSeq" id="XP_004261112.1">
    <property type="nucleotide sequence ID" value="XM_004261064.1"/>
</dbReference>
<dbReference type="GO" id="GO:0005770">
    <property type="term" value="C:late endosome"/>
    <property type="evidence" value="ECO:0007669"/>
    <property type="project" value="TreeGrafter"/>
</dbReference>
<name>A0A0A1UD39_ENTIV</name>
<keyword evidence="6" id="KW-1185">Reference proteome</keyword>
<dbReference type="GO" id="GO:0003924">
    <property type="term" value="F:GTPase activity"/>
    <property type="evidence" value="ECO:0007669"/>
    <property type="project" value="InterPro"/>
</dbReference>
<dbReference type="OMA" id="DETMNNI"/>
<dbReference type="AlphaFoldDB" id="A0A0A1UD39"/>
<dbReference type="SMART" id="SM00175">
    <property type="entry name" value="RAB"/>
    <property type="match status" value="1"/>
</dbReference>
<dbReference type="PANTHER" id="PTHR47981">
    <property type="entry name" value="RAB FAMILY"/>
    <property type="match status" value="1"/>
</dbReference>
<keyword evidence="4" id="KW-0342">GTP-binding</keyword>
<dbReference type="GO" id="GO:0005764">
    <property type="term" value="C:lysosome"/>
    <property type="evidence" value="ECO:0007669"/>
    <property type="project" value="TreeGrafter"/>
</dbReference>
<evidence type="ECO:0000256" key="4">
    <source>
        <dbReference type="ARBA" id="ARBA00023134"/>
    </source>
</evidence>
<dbReference type="SMART" id="SM00174">
    <property type="entry name" value="RHO"/>
    <property type="match status" value="1"/>
</dbReference>
<dbReference type="FunFam" id="3.40.50.300:FF:001800">
    <property type="entry name" value="Rab family GTPase"/>
    <property type="match status" value="1"/>
</dbReference>
<dbReference type="InterPro" id="IPR001806">
    <property type="entry name" value="Small_GTPase"/>
</dbReference>
<dbReference type="VEuPathDB" id="AmoebaDB:EIN_131900"/>
<dbReference type="EMBL" id="KB206244">
    <property type="protein sequence ID" value="ELP94341.1"/>
    <property type="molecule type" value="Genomic_DNA"/>
</dbReference>
<dbReference type="SMART" id="SM00173">
    <property type="entry name" value="RAS"/>
    <property type="match status" value="1"/>
</dbReference>
<keyword evidence="3" id="KW-0547">Nucleotide-binding</keyword>
<dbReference type="GO" id="GO:0005525">
    <property type="term" value="F:GTP binding"/>
    <property type="evidence" value="ECO:0007669"/>
    <property type="project" value="UniProtKB-KW"/>
</dbReference>
<dbReference type="PROSITE" id="PS51419">
    <property type="entry name" value="RAB"/>
    <property type="match status" value="1"/>
</dbReference>
<evidence type="ECO:0000313" key="5">
    <source>
        <dbReference type="EMBL" id="ELP94341.1"/>
    </source>
</evidence>
<dbReference type="Pfam" id="PF00071">
    <property type="entry name" value="Ras"/>
    <property type="match status" value="1"/>
</dbReference>